<dbReference type="Proteomes" id="UP000480178">
    <property type="component" value="Chromosome"/>
</dbReference>
<organism evidence="1 2">
    <name type="scientific">Rhodocytophaga rosea</name>
    <dbReference type="NCBI Taxonomy" id="2704465"/>
    <lineage>
        <taxon>Bacteria</taxon>
        <taxon>Pseudomonadati</taxon>
        <taxon>Bacteroidota</taxon>
        <taxon>Cytophagia</taxon>
        <taxon>Cytophagales</taxon>
        <taxon>Rhodocytophagaceae</taxon>
        <taxon>Rhodocytophaga</taxon>
    </lineage>
</organism>
<dbReference type="EMBL" id="CP048222">
    <property type="protein sequence ID" value="QHT69787.1"/>
    <property type="molecule type" value="Genomic_DNA"/>
</dbReference>
<gene>
    <name evidence="1" type="ORF">GXP67_25645</name>
</gene>
<dbReference type="CDD" id="cd21650">
    <property type="entry name" value="CrtA-like"/>
    <property type="match status" value="1"/>
</dbReference>
<evidence type="ECO:0000313" key="1">
    <source>
        <dbReference type="EMBL" id="QHT69787.1"/>
    </source>
</evidence>
<reference evidence="1 2" key="1">
    <citation type="submission" date="2020-01" db="EMBL/GenBank/DDBJ databases">
        <authorList>
            <person name="Kim M.K."/>
        </authorList>
    </citation>
    <scope>NUCLEOTIDE SEQUENCE [LARGE SCALE GENOMIC DNA]</scope>
    <source>
        <strain evidence="1 2">172606-1</strain>
    </source>
</reference>
<dbReference type="GO" id="GO:0004497">
    <property type="term" value="F:monooxygenase activity"/>
    <property type="evidence" value="ECO:0007669"/>
    <property type="project" value="UniProtKB-KW"/>
</dbReference>
<accession>A0A6C0GPE4</accession>
<evidence type="ECO:0000313" key="2">
    <source>
        <dbReference type="Proteomes" id="UP000480178"/>
    </source>
</evidence>
<keyword evidence="1" id="KW-0560">Oxidoreductase</keyword>
<dbReference type="KEGG" id="rhoz:GXP67_25645"/>
<keyword evidence="2" id="KW-1185">Reference proteome</keyword>
<protein>
    <submittedName>
        <fullName evidence="1">Spheroidene monooxygenase</fullName>
    </submittedName>
</protein>
<dbReference type="RefSeq" id="WP_162445771.1">
    <property type="nucleotide sequence ID" value="NZ_CP048222.1"/>
</dbReference>
<name>A0A6C0GPE4_9BACT</name>
<keyword evidence="1" id="KW-0503">Monooxygenase</keyword>
<proteinExistence type="predicted"/>
<dbReference type="AlphaFoldDB" id="A0A6C0GPE4"/>
<sequence>MMANKPIVTITFFRFSGLAKLWALQQMQLAAYSLNHLPGLQFYKLLGSGYGSGFSMRPDFSTFALLCNWTDDQAAHQGLYGSHILQKFKKESDEQWTIYMHTLASHGRWSGMAPFGLASQPQDSGGVIAVLTRASLHFKHLIDFWKHVPSVSQAIQDNPHLIFTKGIGEVPLIHQATFSLWTSQQDMMAFAYQNPFHTEVIRKTREMGWYKEELFARFKPFHSEGTWQGQDPLATYLSPHLDEKAS</sequence>
<dbReference type="InterPro" id="IPR049574">
    <property type="entry name" value="CrtA-like"/>
</dbReference>